<name>A0A9P8SG96_9HYPO</name>
<accession>A0A9P8SG96</accession>
<protein>
    <submittedName>
        <fullName evidence="1">Uncharacterized protein</fullName>
    </submittedName>
</protein>
<comment type="caution">
    <text evidence="1">The sequence shown here is derived from an EMBL/GenBank/DDBJ whole genome shotgun (WGS) entry which is preliminary data.</text>
</comment>
<keyword evidence="2" id="KW-1185">Reference proteome</keyword>
<sequence>MYHNARLLKGDQDVRRWQKKSMSAPQAALVLGRFSYPSPDPPFRVKTGIHLIFQAYDRELVYTPLSRKGDIDYPLSAETQATHCMKN</sequence>
<dbReference type="RefSeq" id="XP_044717743.1">
    <property type="nucleotide sequence ID" value="XM_044866856.1"/>
</dbReference>
<dbReference type="Proteomes" id="UP000824596">
    <property type="component" value="Unassembled WGS sequence"/>
</dbReference>
<evidence type="ECO:0000313" key="1">
    <source>
        <dbReference type="EMBL" id="KAH0960230.1"/>
    </source>
</evidence>
<dbReference type="EMBL" id="JAIZPD010000010">
    <property type="protein sequence ID" value="KAH0960230.1"/>
    <property type="molecule type" value="Genomic_DNA"/>
</dbReference>
<dbReference type="AlphaFoldDB" id="A0A9P8SG96"/>
<gene>
    <name evidence="1" type="ORF">HRG_08385</name>
</gene>
<dbReference type="OrthoDB" id="276546at2759"/>
<dbReference type="GeneID" id="68357514"/>
<proteinExistence type="predicted"/>
<reference evidence="1" key="1">
    <citation type="submission" date="2021-09" db="EMBL/GenBank/DDBJ databases">
        <title>A high-quality genome of the endoparasitic fungus Hirsutella rhossiliensis with a comparison of Hirsutella genomes reveals transposable elements contributing to genome size variation.</title>
        <authorList>
            <person name="Lin R."/>
            <person name="Jiao Y."/>
            <person name="Sun X."/>
            <person name="Ling J."/>
            <person name="Xie B."/>
            <person name="Cheng X."/>
        </authorList>
    </citation>
    <scope>NUCLEOTIDE SEQUENCE</scope>
    <source>
        <strain evidence="1">HR02</strain>
    </source>
</reference>
<organism evidence="1 2">
    <name type="scientific">Hirsutella rhossiliensis</name>
    <dbReference type="NCBI Taxonomy" id="111463"/>
    <lineage>
        <taxon>Eukaryota</taxon>
        <taxon>Fungi</taxon>
        <taxon>Dikarya</taxon>
        <taxon>Ascomycota</taxon>
        <taxon>Pezizomycotina</taxon>
        <taxon>Sordariomycetes</taxon>
        <taxon>Hypocreomycetidae</taxon>
        <taxon>Hypocreales</taxon>
        <taxon>Ophiocordycipitaceae</taxon>
        <taxon>Hirsutella</taxon>
    </lineage>
</organism>
<evidence type="ECO:0000313" key="2">
    <source>
        <dbReference type="Proteomes" id="UP000824596"/>
    </source>
</evidence>